<evidence type="ECO:0000256" key="4">
    <source>
        <dbReference type="ARBA" id="ARBA00017719"/>
    </source>
</evidence>
<keyword evidence="11" id="KW-0479">Metal-binding</keyword>
<dbReference type="CDD" id="cd04453">
    <property type="entry name" value="S1_RNase_E"/>
    <property type="match status" value="1"/>
</dbReference>
<evidence type="ECO:0000256" key="3">
    <source>
        <dbReference type="ARBA" id="ARBA00005663"/>
    </source>
</evidence>
<dbReference type="Gene3D" id="3.40.1260.20">
    <property type="entry name" value="Ribonuclease E, catalytic domain"/>
    <property type="match status" value="1"/>
</dbReference>
<evidence type="ECO:0000256" key="14">
    <source>
        <dbReference type="ARBA" id="ARBA00022801"/>
    </source>
</evidence>
<dbReference type="NCBIfam" id="TIGR00757">
    <property type="entry name" value="RNaseEG"/>
    <property type="match status" value="1"/>
</dbReference>
<dbReference type="InterPro" id="IPR012340">
    <property type="entry name" value="NA-bd_OB-fold"/>
</dbReference>
<keyword evidence="14" id="KW-0378">Hydrolase</keyword>
<evidence type="ECO:0000256" key="5">
    <source>
        <dbReference type="ARBA" id="ARBA00022475"/>
    </source>
</evidence>
<evidence type="ECO:0000256" key="15">
    <source>
        <dbReference type="ARBA" id="ARBA00022842"/>
    </source>
</evidence>
<keyword evidence="17" id="KW-0472">Membrane</keyword>
<dbReference type="Pfam" id="PF10150">
    <property type="entry name" value="RNase_E_G"/>
    <property type="match status" value="1"/>
</dbReference>
<keyword evidence="13" id="KW-0255">Endonuclease</keyword>
<dbReference type="PROSITE" id="PS50126">
    <property type="entry name" value="S1"/>
    <property type="match status" value="1"/>
</dbReference>
<keyword evidence="5" id="KW-1003">Cell membrane</keyword>
<gene>
    <name evidence="20" type="ORF">FZC37_02150</name>
</gene>
<protein>
    <recommendedName>
        <fullName evidence="4">Ribonuclease G</fullName>
    </recommendedName>
</protein>
<evidence type="ECO:0000256" key="1">
    <source>
        <dbReference type="ARBA" id="ARBA00001946"/>
    </source>
</evidence>
<evidence type="ECO:0000313" key="20">
    <source>
        <dbReference type="EMBL" id="QEK39721.1"/>
    </source>
</evidence>
<keyword evidence="21" id="KW-1185">Reference proteome</keyword>
<keyword evidence="10" id="KW-0540">Nuclease</keyword>
<feature type="domain" description="S1 motif" evidence="19">
    <location>
        <begin position="44"/>
        <end position="79"/>
    </location>
</feature>
<sequence>MRPNEKRILIDGVYKDEPRVVCLGVNNTIEAFEYSIKDQKQIKGNIYLAVVKRIEPALQAAFIEYGDNQKGFLPLSEIAPCYFNILSNKKHILPIQSIKDKDLSNLVLEDQETILDDDDDELDIENITKNIDLDDISQTEQEDCEINEDTQKDETQINIQDSIRKGQVLLVQAQKDARGNKGASFSTFISIAGRYCVLMPTKAQGHGISKKIASSSERSRLRKLIEQLTAHSSENVSIIMRTSCKAIASEQIKSDYQYIVKLWNKIQKLAAQVPAPSFIHMEEGIIQKTIRDILSDKVQEVLVQGLHTYTQTVKCVNNIIPSASDKVKLYDDNVPIFTKFGIENKIASLYQPVVEMPSGGYIVINPAEGLTLIDVNSGRSNTQKSVEDTALNTNLEAAVTIAQQIKIRDISGLIVVDFIDMKSGSHRKIVKKVLDKALTQDSARTSTGNISQFGILEMSRQRVRSSFLEVTTIMCPTCKGKGVVRSENVTDMLILRTLENEISTHPTKLSGAAVFTHLDIALSLLNNRKAELVRIEKKYGIEIAIINDPEAHLEEFAIEKISKEKEGTSSRSHVLPLLVPDLREVKDNVADEENEEVLSNRKSSKNHGRRVTLSQRKTTNK</sequence>
<name>A0A5C0UJE2_9RICK</name>
<dbReference type="PANTHER" id="PTHR30001:SF1">
    <property type="entry name" value="RIBONUCLEASE E_G-LIKE PROTEIN, CHLOROPLASTIC"/>
    <property type="match status" value="1"/>
</dbReference>
<dbReference type="InterPro" id="IPR048583">
    <property type="entry name" value="RNase_E_G_thioredoxin-like"/>
</dbReference>
<dbReference type="Pfam" id="PF20833">
    <property type="entry name" value="RNase_E_G_Thio"/>
    <property type="match status" value="1"/>
</dbReference>
<accession>A0A5C0UJE2</accession>
<feature type="region of interest" description="Disordered" evidence="18">
    <location>
        <begin position="589"/>
        <end position="621"/>
    </location>
</feature>
<proteinExistence type="inferred from homology"/>
<dbReference type="GO" id="GO:0004540">
    <property type="term" value="F:RNA nuclease activity"/>
    <property type="evidence" value="ECO:0007669"/>
    <property type="project" value="InterPro"/>
</dbReference>
<evidence type="ECO:0000256" key="10">
    <source>
        <dbReference type="ARBA" id="ARBA00022722"/>
    </source>
</evidence>
<keyword evidence="12" id="KW-0699">rRNA-binding</keyword>
<dbReference type="GO" id="GO:0016787">
    <property type="term" value="F:hydrolase activity"/>
    <property type="evidence" value="ECO:0007669"/>
    <property type="project" value="UniProtKB-KW"/>
</dbReference>
<evidence type="ECO:0000256" key="7">
    <source>
        <dbReference type="ARBA" id="ARBA00022519"/>
    </source>
</evidence>
<evidence type="ECO:0000256" key="12">
    <source>
        <dbReference type="ARBA" id="ARBA00022730"/>
    </source>
</evidence>
<evidence type="ECO:0000256" key="11">
    <source>
        <dbReference type="ARBA" id="ARBA00022723"/>
    </source>
</evidence>
<evidence type="ECO:0000256" key="13">
    <source>
        <dbReference type="ARBA" id="ARBA00022759"/>
    </source>
</evidence>
<evidence type="ECO:0000256" key="6">
    <source>
        <dbReference type="ARBA" id="ARBA00022490"/>
    </source>
</evidence>
<comment type="subcellular location">
    <subcellularLocation>
        <location evidence="2">Cytoplasm</location>
    </subcellularLocation>
</comment>
<dbReference type="GO" id="GO:0006364">
    <property type="term" value="P:rRNA processing"/>
    <property type="evidence" value="ECO:0007669"/>
    <property type="project" value="UniProtKB-KW"/>
</dbReference>
<evidence type="ECO:0000256" key="2">
    <source>
        <dbReference type="ARBA" id="ARBA00004496"/>
    </source>
</evidence>
<dbReference type="PANTHER" id="PTHR30001">
    <property type="entry name" value="RIBONUCLEASE"/>
    <property type="match status" value="1"/>
</dbReference>
<dbReference type="Gene3D" id="2.40.50.140">
    <property type="entry name" value="Nucleic acid-binding proteins"/>
    <property type="match status" value="1"/>
</dbReference>
<dbReference type="Proteomes" id="UP000323844">
    <property type="component" value="Chromosome"/>
</dbReference>
<feature type="compositionally biased region" description="Polar residues" evidence="18">
    <location>
        <begin position="612"/>
        <end position="621"/>
    </location>
</feature>
<evidence type="ECO:0000256" key="8">
    <source>
        <dbReference type="ARBA" id="ARBA00022552"/>
    </source>
</evidence>
<dbReference type="RefSeq" id="WP_148952082.1">
    <property type="nucleotide sequence ID" value="NZ_CP043312.1"/>
</dbReference>
<evidence type="ECO:0000256" key="17">
    <source>
        <dbReference type="ARBA" id="ARBA00023136"/>
    </source>
</evidence>
<evidence type="ECO:0000256" key="18">
    <source>
        <dbReference type="SAM" id="MobiDB-lite"/>
    </source>
</evidence>
<organism evidence="20 21">
    <name type="scientific">Candidatus Sneabacter namystus</name>
    <dbReference type="NCBI Taxonomy" id="2601646"/>
    <lineage>
        <taxon>Bacteria</taxon>
        <taxon>Pseudomonadati</taxon>
        <taxon>Pseudomonadota</taxon>
        <taxon>Alphaproteobacteria</taxon>
        <taxon>Rickettsiales</taxon>
        <taxon>Rickettsiaceae</taxon>
        <taxon>Rickettsieae</taxon>
        <taxon>Candidatus Sneabacter</taxon>
    </lineage>
</organism>
<evidence type="ECO:0000313" key="21">
    <source>
        <dbReference type="Proteomes" id="UP000323844"/>
    </source>
</evidence>
<reference evidence="20 21" key="1">
    <citation type="submission" date="2019-08" db="EMBL/GenBank/DDBJ databases">
        <title>Highly reduced genomes of protist endosymbionts show evolutionary convergence.</title>
        <authorList>
            <person name="George E."/>
            <person name="Husnik F."/>
            <person name="Tashyreva D."/>
            <person name="Prokopchuk G."/>
            <person name="Horak A."/>
            <person name="Kwong W.K."/>
            <person name="Lukes J."/>
            <person name="Keeling P.J."/>
        </authorList>
    </citation>
    <scope>NUCLEOTIDE SEQUENCE [LARGE SCALE GENOMIC DNA]</scope>
    <source>
        <strain evidence="20">1621</strain>
    </source>
</reference>
<keyword evidence="16" id="KW-0694">RNA-binding</keyword>
<dbReference type="GO" id="GO:0019843">
    <property type="term" value="F:rRNA binding"/>
    <property type="evidence" value="ECO:0007669"/>
    <property type="project" value="UniProtKB-KW"/>
</dbReference>
<dbReference type="SUPFAM" id="SSF50249">
    <property type="entry name" value="Nucleic acid-binding proteins"/>
    <property type="match status" value="1"/>
</dbReference>
<dbReference type="GO" id="GO:0046872">
    <property type="term" value="F:metal ion binding"/>
    <property type="evidence" value="ECO:0007669"/>
    <property type="project" value="UniProtKB-KW"/>
</dbReference>
<dbReference type="GO" id="GO:0005737">
    <property type="term" value="C:cytoplasm"/>
    <property type="evidence" value="ECO:0007669"/>
    <property type="project" value="UniProtKB-SubCell"/>
</dbReference>
<keyword evidence="15" id="KW-0460">Magnesium</keyword>
<dbReference type="SMART" id="SM00316">
    <property type="entry name" value="S1"/>
    <property type="match status" value="1"/>
</dbReference>
<keyword evidence="8" id="KW-0698">rRNA processing</keyword>
<dbReference type="EMBL" id="CP043312">
    <property type="protein sequence ID" value="QEK39721.1"/>
    <property type="molecule type" value="Genomic_DNA"/>
</dbReference>
<comment type="similarity">
    <text evidence="3">Belongs to the RNase E/G family. RNase G subfamily.</text>
</comment>
<dbReference type="GO" id="GO:0008033">
    <property type="term" value="P:tRNA processing"/>
    <property type="evidence" value="ECO:0007669"/>
    <property type="project" value="UniProtKB-KW"/>
</dbReference>
<dbReference type="InterPro" id="IPR019307">
    <property type="entry name" value="RNA-bd_AU-1/RNase_E/G"/>
</dbReference>
<evidence type="ECO:0000259" key="19">
    <source>
        <dbReference type="PROSITE" id="PS50126"/>
    </source>
</evidence>
<keyword evidence="7" id="KW-0997">Cell inner membrane</keyword>
<dbReference type="AlphaFoldDB" id="A0A5C0UJE2"/>
<keyword evidence="6" id="KW-0963">Cytoplasm</keyword>
<dbReference type="GO" id="GO:0004519">
    <property type="term" value="F:endonuclease activity"/>
    <property type="evidence" value="ECO:0007669"/>
    <property type="project" value="UniProtKB-KW"/>
</dbReference>
<keyword evidence="9" id="KW-0819">tRNA processing</keyword>
<dbReference type="OrthoDB" id="9804278at2"/>
<dbReference type="KEGG" id="snay:FZC37_02150"/>
<evidence type="ECO:0000256" key="9">
    <source>
        <dbReference type="ARBA" id="ARBA00022694"/>
    </source>
</evidence>
<evidence type="ECO:0000256" key="16">
    <source>
        <dbReference type="ARBA" id="ARBA00022884"/>
    </source>
</evidence>
<comment type="cofactor">
    <cofactor evidence="1">
        <name>Mg(2+)</name>
        <dbReference type="ChEBI" id="CHEBI:18420"/>
    </cofactor>
</comment>
<dbReference type="InterPro" id="IPR004659">
    <property type="entry name" value="RNase_E/G"/>
</dbReference>
<dbReference type="InterPro" id="IPR003029">
    <property type="entry name" value="S1_domain"/>
</dbReference>